<reference evidence="2 3" key="1">
    <citation type="submission" date="2023-11" db="EMBL/GenBank/DDBJ databases">
        <title>Halocaridina rubra genome assembly.</title>
        <authorList>
            <person name="Smith C."/>
        </authorList>
    </citation>
    <scope>NUCLEOTIDE SEQUENCE [LARGE SCALE GENOMIC DNA]</scope>
    <source>
        <strain evidence="2">EP-1</strain>
        <tissue evidence="2">Whole</tissue>
    </source>
</reference>
<evidence type="ECO:0000313" key="3">
    <source>
        <dbReference type="Proteomes" id="UP001381693"/>
    </source>
</evidence>
<feature type="compositionally biased region" description="Low complexity" evidence="1">
    <location>
        <begin position="158"/>
        <end position="168"/>
    </location>
</feature>
<evidence type="ECO:0000256" key="1">
    <source>
        <dbReference type="SAM" id="MobiDB-lite"/>
    </source>
</evidence>
<dbReference type="AlphaFoldDB" id="A0AAN8WWJ1"/>
<feature type="region of interest" description="Disordered" evidence="1">
    <location>
        <begin position="158"/>
        <end position="181"/>
    </location>
</feature>
<feature type="non-terminal residue" evidence="2">
    <location>
        <position position="1"/>
    </location>
</feature>
<protein>
    <submittedName>
        <fullName evidence="2">Uncharacterized protein</fullName>
    </submittedName>
</protein>
<evidence type="ECO:0000313" key="2">
    <source>
        <dbReference type="EMBL" id="KAK7073407.1"/>
    </source>
</evidence>
<proteinExistence type="predicted"/>
<comment type="caution">
    <text evidence="2">The sequence shown here is derived from an EMBL/GenBank/DDBJ whole genome shotgun (WGS) entry which is preliminary data.</text>
</comment>
<sequence>IAEVLQREHETLKEMAAKVYMKHAQLVELSQRLNTKIVVNDEAFFRPLSKEDAKIPASAVVRPVLGGSSSGLQAFQEQQQRAKAVTLGAAPPTMPLAQTTTPSLFGSNTGSSLFTGSSSFGTNAFNMGTVGSSSFGSKPLFGSTPSTGLGTSLNFGSNTSSGIQQSSSPFAMNSPFNTKPF</sequence>
<accession>A0AAN8WWJ1</accession>
<organism evidence="2 3">
    <name type="scientific">Halocaridina rubra</name>
    <name type="common">Hawaiian red shrimp</name>
    <dbReference type="NCBI Taxonomy" id="373956"/>
    <lineage>
        <taxon>Eukaryota</taxon>
        <taxon>Metazoa</taxon>
        <taxon>Ecdysozoa</taxon>
        <taxon>Arthropoda</taxon>
        <taxon>Crustacea</taxon>
        <taxon>Multicrustacea</taxon>
        <taxon>Malacostraca</taxon>
        <taxon>Eumalacostraca</taxon>
        <taxon>Eucarida</taxon>
        <taxon>Decapoda</taxon>
        <taxon>Pleocyemata</taxon>
        <taxon>Caridea</taxon>
        <taxon>Atyoidea</taxon>
        <taxon>Atyidae</taxon>
        <taxon>Halocaridina</taxon>
    </lineage>
</organism>
<gene>
    <name evidence="2" type="ORF">SK128_011232</name>
</gene>
<dbReference type="EMBL" id="JAXCGZ010013208">
    <property type="protein sequence ID" value="KAK7073407.1"/>
    <property type="molecule type" value="Genomic_DNA"/>
</dbReference>
<keyword evidence="3" id="KW-1185">Reference proteome</keyword>
<feature type="non-terminal residue" evidence="2">
    <location>
        <position position="181"/>
    </location>
</feature>
<name>A0AAN8WWJ1_HALRR</name>
<dbReference type="Proteomes" id="UP001381693">
    <property type="component" value="Unassembled WGS sequence"/>
</dbReference>
<feature type="compositionally biased region" description="Polar residues" evidence="1">
    <location>
        <begin position="169"/>
        <end position="181"/>
    </location>
</feature>